<accession>A0A0C4E3K9</accession>
<reference evidence="2" key="3">
    <citation type="submission" date="2011-03" db="EMBL/GenBank/DDBJ databases">
        <title>Annotation of Magnaporthe poae ATCC 64411.</title>
        <authorList>
            <person name="Ma L.-J."/>
            <person name="Dead R."/>
            <person name="Young S.K."/>
            <person name="Zeng Q."/>
            <person name="Gargeya S."/>
            <person name="Fitzgerald M."/>
            <person name="Haas B."/>
            <person name="Abouelleil A."/>
            <person name="Alvarado L."/>
            <person name="Arachchi H.M."/>
            <person name="Berlin A."/>
            <person name="Brown A."/>
            <person name="Chapman S.B."/>
            <person name="Chen Z."/>
            <person name="Dunbar C."/>
            <person name="Freedman E."/>
            <person name="Gearin G."/>
            <person name="Gellesch M."/>
            <person name="Goldberg J."/>
            <person name="Griggs A."/>
            <person name="Gujja S."/>
            <person name="Heiman D."/>
            <person name="Howarth C."/>
            <person name="Larson L."/>
            <person name="Lui A."/>
            <person name="MacDonald P.J.P."/>
            <person name="Mehta T."/>
            <person name="Montmayeur A."/>
            <person name="Murphy C."/>
            <person name="Neiman D."/>
            <person name="Pearson M."/>
            <person name="Priest M."/>
            <person name="Roberts A."/>
            <person name="Saif S."/>
            <person name="Shea T."/>
            <person name="Shenoy N."/>
            <person name="Sisk P."/>
            <person name="Stolte C."/>
            <person name="Sykes S."/>
            <person name="Yandava C."/>
            <person name="Wortman J."/>
            <person name="Nusbaum C."/>
            <person name="Birren B."/>
        </authorList>
    </citation>
    <scope>NUCLEOTIDE SEQUENCE</scope>
    <source>
        <strain evidence="2">ATCC 64411</strain>
    </source>
</reference>
<dbReference type="EMBL" id="ADBL01001685">
    <property type="status" value="NOT_ANNOTATED_CDS"/>
    <property type="molecule type" value="Genomic_DNA"/>
</dbReference>
<dbReference type="SUPFAM" id="SSF53474">
    <property type="entry name" value="alpha/beta-Hydrolases"/>
    <property type="match status" value="1"/>
</dbReference>
<dbReference type="Pfam" id="PF00135">
    <property type="entry name" value="COesterase"/>
    <property type="match status" value="1"/>
</dbReference>
<dbReference type="InterPro" id="IPR029058">
    <property type="entry name" value="AB_hydrolase_fold"/>
</dbReference>
<sequence>KARVGVWRRPDASTGRGGCGARTWARAGLPVWSYHFNVLVNGISPALGATHFQEVAFVFNNTRGLGYDTAVAVNPFEGKPPTFGRLADVMSRMWVAFIVSGDPNAHRGVTNAVRWPRYDEDGQPRNMVFDVNVTALAYAEPDTYRTEQIEYLIQKLWS</sequence>
<dbReference type="OMA" id="CGARTWA"/>
<name>A0A0C4E3K9_MAGP6</name>
<dbReference type="VEuPathDB" id="FungiDB:MAPG_07012"/>
<reference evidence="4" key="1">
    <citation type="submission" date="2010-05" db="EMBL/GenBank/DDBJ databases">
        <title>The genome sequence of Magnaporthe poae strain ATCC 64411.</title>
        <authorList>
            <person name="Ma L.-J."/>
            <person name="Dead R."/>
            <person name="Young S."/>
            <person name="Zeng Q."/>
            <person name="Koehrsen M."/>
            <person name="Alvarado L."/>
            <person name="Berlin A."/>
            <person name="Chapman S.B."/>
            <person name="Chen Z."/>
            <person name="Freedman E."/>
            <person name="Gellesch M."/>
            <person name="Goldberg J."/>
            <person name="Griggs A."/>
            <person name="Gujja S."/>
            <person name="Heilman E.R."/>
            <person name="Heiman D."/>
            <person name="Hepburn T."/>
            <person name="Howarth C."/>
            <person name="Jen D."/>
            <person name="Larson L."/>
            <person name="Mehta T."/>
            <person name="Neiman D."/>
            <person name="Pearson M."/>
            <person name="Roberts A."/>
            <person name="Saif S."/>
            <person name="Shea T."/>
            <person name="Shenoy N."/>
            <person name="Sisk P."/>
            <person name="Stolte C."/>
            <person name="Sykes S."/>
            <person name="Walk T."/>
            <person name="White J."/>
            <person name="Yandava C."/>
            <person name="Haas B."/>
            <person name="Nusbaum C."/>
            <person name="Birren B."/>
        </authorList>
    </citation>
    <scope>NUCLEOTIDE SEQUENCE [LARGE SCALE GENOMIC DNA]</scope>
    <source>
        <strain evidence="4">ATCC 64411 / 73-15</strain>
    </source>
</reference>
<evidence type="ECO:0000313" key="3">
    <source>
        <dbReference type="EnsemblFungi" id="MAPG_07012T0"/>
    </source>
</evidence>
<dbReference type="AlphaFoldDB" id="A0A0C4E3K9"/>
<reference evidence="3" key="5">
    <citation type="submission" date="2015-06" db="UniProtKB">
        <authorList>
            <consortium name="EnsemblFungi"/>
        </authorList>
    </citation>
    <scope>IDENTIFICATION</scope>
    <source>
        <strain evidence="3">ATCC 64411</strain>
    </source>
</reference>
<evidence type="ECO:0000313" key="4">
    <source>
        <dbReference type="Proteomes" id="UP000011715"/>
    </source>
</evidence>
<dbReference type="EMBL" id="GL876971">
    <property type="protein sequence ID" value="KLU88025.1"/>
    <property type="molecule type" value="Genomic_DNA"/>
</dbReference>
<dbReference type="OrthoDB" id="408631at2759"/>
<organism evidence="3 4">
    <name type="scientific">Magnaporthiopsis poae (strain ATCC 64411 / 73-15)</name>
    <name type="common">Kentucky bluegrass fungus</name>
    <name type="synonym">Magnaporthe poae</name>
    <dbReference type="NCBI Taxonomy" id="644358"/>
    <lineage>
        <taxon>Eukaryota</taxon>
        <taxon>Fungi</taxon>
        <taxon>Dikarya</taxon>
        <taxon>Ascomycota</taxon>
        <taxon>Pezizomycotina</taxon>
        <taxon>Sordariomycetes</taxon>
        <taxon>Sordariomycetidae</taxon>
        <taxon>Magnaporthales</taxon>
        <taxon>Magnaporthaceae</taxon>
        <taxon>Magnaporthiopsis</taxon>
    </lineage>
</organism>
<feature type="domain" description="Carboxylesterase type B" evidence="1">
    <location>
        <begin position="21"/>
        <end position="123"/>
    </location>
</feature>
<proteinExistence type="predicted"/>
<reference evidence="3" key="4">
    <citation type="journal article" date="2015" name="G3 (Bethesda)">
        <title>Genome sequences of three phytopathogenic species of the Magnaporthaceae family of fungi.</title>
        <authorList>
            <person name="Okagaki L.H."/>
            <person name="Nunes C.C."/>
            <person name="Sailsbery J."/>
            <person name="Clay B."/>
            <person name="Brown D."/>
            <person name="John T."/>
            <person name="Oh Y."/>
            <person name="Young N."/>
            <person name="Fitzgerald M."/>
            <person name="Haas B.J."/>
            <person name="Zeng Q."/>
            <person name="Young S."/>
            <person name="Adiconis X."/>
            <person name="Fan L."/>
            <person name="Levin J.Z."/>
            <person name="Mitchell T.K."/>
            <person name="Okubara P.A."/>
            <person name="Farman M.L."/>
            <person name="Kohn L.M."/>
            <person name="Birren B."/>
            <person name="Ma L.-J."/>
            <person name="Dean R.A."/>
        </authorList>
    </citation>
    <scope>NUCLEOTIDE SEQUENCE</scope>
    <source>
        <strain evidence="3">ATCC 64411 / 73-15</strain>
    </source>
</reference>
<gene>
    <name evidence="2" type="ORF">MAPG_07012</name>
</gene>
<protein>
    <recommendedName>
        <fullName evidence="1">Carboxylesterase type B domain-containing protein</fullName>
    </recommendedName>
</protein>
<dbReference type="EnsemblFungi" id="MAPG_07012T0">
    <property type="protein sequence ID" value="MAPG_07012T0"/>
    <property type="gene ID" value="MAPG_07012"/>
</dbReference>
<evidence type="ECO:0000313" key="2">
    <source>
        <dbReference type="EMBL" id="KLU88025.1"/>
    </source>
</evidence>
<dbReference type="Gene3D" id="3.40.50.1820">
    <property type="entry name" value="alpha/beta hydrolase"/>
    <property type="match status" value="1"/>
</dbReference>
<dbReference type="eggNOG" id="KOG1516">
    <property type="taxonomic scope" value="Eukaryota"/>
</dbReference>
<keyword evidence="4" id="KW-1185">Reference proteome</keyword>
<reference evidence="2" key="2">
    <citation type="submission" date="2010-05" db="EMBL/GenBank/DDBJ databases">
        <title>The Genome Sequence of Magnaporthe poae strain ATCC 64411.</title>
        <authorList>
            <consortium name="The Broad Institute Genome Sequencing Platform"/>
            <consortium name="Broad Institute Genome Sequencing Center for Infectious Disease"/>
            <person name="Ma L.-J."/>
            <person name="Dead R."/>
            <person name="Young S."/>
            <person name="Zeng Q."/>
            <person name="Koehrsen M."/>
            <person name="Alvarado L."/>
            <person name="Berlin A."/>
            <person name="Chapman S.B."/>
            <person name="Chen Z."/>
            <person name="Freedman E."/>
            <person name="Gellesch M."/>
            <person name="Goldberg J."/>
            <person name="Griggs A."/>
            <person name="Gujja S."/>
            <person name="Heilman E.R."/>
            <person name="Heiman D."/>
            <person name="Hepburn T."/>
            <person name="Howarth C."/>
            <person name="Jen D."/>
            <person name="Larson L."/>
            <person name="Mehta T."/>
            <person name="Neiman D."/>
            <person name="Pearson M."/>
            <person name="Roberts A."/>
            <person name="Saif S."/>
            <person name="Shea T."/>
            <person name="Shenoy N."/>
            <person name="Sisk P."/>
            <person name="Stolte C."/>
            <person name="Sykes S."/>
            <person name="Walk T."/>
            <person name="White J."/>
            <person name="Yandava C."/>
            <person name="Haas B."/>
            <person name="Nusbaum C."/>
            <person name="Birren B."/>
        </authorList>
    </citation>
    <scope>NUCLEOTIDE SEQUENCE</scope>
    <source>
        <strain evidence="2">ATCC 64411</strain>
    </source>
</reference>
<dbReference type="STRING" id="644358.A0A0C4E3K9"/>
<dbReference type="Proteomes" id="UP000011715">
    <property type="component" value="Unassembled WGS sequence"/>
</dbReference>
<dbReference type="InterPro" id="IPR002018">
    <property type="entry name" value="CarbesteraseB"/>
</dbReference>
<evidence type="ECO:0000259" key="1">
    <source>
        <dbReference type="Pfam" id="PF00135"/>
    </source>
</evidence>